<comment type="catalytic activity">
    <reaction evidence="11">
        <text>carbamoyl phosphate + L-aspartate = N-carbamoyl-L-aspartate + phosphate + H(+)</text>
        <dbReference type="Rhea" id="RHEA:20013"/>
        <dbReference type="ChEBI" id="CHEBI:15378"/>
        <dbReference type="ChEBI" id="CHEBI:29991"/>
        <dbReference type="ChEBI" id="CHEBI:32814"/>
        <dbReference type="ChEBI" id="CHEBI:43474"/>
        <dbReference type="ChEBI" id="CHEBI:58228"/>
        <dbReference type="EC" id="2.1.3.2"/>
    </reaction>
</comment>
<dbReference type="PROSITE" id="PS00482">
    <property type="entry name" value="DIHYDROOROTASE_1"/>
    <property type="match status" value="1"/>
</dbReference>
<dbReference type="Pfam" id="PF12890">
    <property type="entry name" value="DHOase"/>
    <property type="match status" value="1"/>
</dbReference>
<dbReference type="CDD" id="cd01423">
    <property type="entry name" value="MGS_CPS_I_III"/>
    <property type="match status" value="1"/>
</dbReference>
<evidence type="ECO:0000256" key="6">
    <source>
        <dbReference type="ARBA" id="ARBA00022741"/>
    </source>
</evidence>
<dbReference type="VEuPathDB" id="VectorBase:ISCP_033484"/>
<dbReference type="OrthoDB" id="6494631at2759"/>
<dbReference type="HOGENOM" id="CLU_000513_2_1_1"/>
<dbReference type="InterPro" id="IPR005479">
    <property type="entry name" value="CPAse_ATP-bd"/>
</dbReference>
<dbReference type="PRINTS" id="PR00098">
    <property type="entry name" value="CPSASE"/>
</dbReference>
<accession>A0A1S4KXH6</accession>
<evidence type="ECO:0000256" key="1">
    <source>
        <dbReference type="ARBA" id="ARBA00001947"/>
    </source>
</evidence>
<comment type="pathway">
    <text evidence="2">Pyrimidine metabolism; UMP biosynthesis via de novo pathway; (S)-dihydroorotate from bicarbonate: step 2/3.</text>
</comment>
<evidence type="ECO:0007829" key="17">
    <source>
        <dbReference type="PeptideAtlas" id="A0A1S4KXH6"/>
    </source>
</evidence>
<name>A0A1S4KXH6_IXOSC</name>
<dbReference type="NCBIfam" id="TIGR00670">
    <property type="entry name" value="asp_carb_tr"/>
    <property type="match status" value="1"/>
</dbReference>
<keyword evidence="17" id="KW-1267">Proteomics identification</keyword>
<dbReference type="PROSITE" id="PS00483">
    <property type="entry name" value="DIHYDROOROTASE_2"/>
    <property type="match status" value="1"/>
</dbReference>
<dbReference type="Gene3D" id="3.30.1490.20">
    <property type="entry name" value="ATP-grasp fold, A domain"/>
    <property type="match status" value="1"/>
</dbReference>
<dbReference type="EnsemblMetazoa" id="ISCW005776-RA">
    <property type="protein sequence ID" value="ISCW005776-PA"/>
    <property type="gene ID" value="ISCW005776"/>
</dbReference>
<evidence type="ECO:0000256" key="2">
    <source>
        <dbReference type="ARBA" id="ARBA00004852"/>
    </source>
</evidence>
<dbReference type="EMBL" id="ABJB010019417">
    <property type="status" value="NOT_ANNOTATED_CDS"/>
    <property type="molecule type" value="Genomic_DNA"/>
</dbReference>
<feature type="domain" description="ATP-grasp" evidence="13">
    <location>
        <begin position="2"/>
        <end position="193"/>
    </location>
</feature>
<comment type="cofactor">
    <cofactor evidence="1">
        <name>Zn(2+)</name>
        <dbReference type="ChEBI" id="CHEBI:29105"/>
    </cofactor>
</comment>
<evidence type="ECO:0000256" key="9">
    <source>
        <dbReference type="ARBA" id="ARBA00022975"/>
    </source>
</evidence>
<dbReference type="InterPro" id="IPR011761">
    <property type="entry name" value="ATP-grasp"/>
</dbReference>
<dbReference type="InterPro" id="IPR024403">
    <property type="entry name" value="DHOase_cat"/>
</dbReference>
<dbReference type="Pfam" id="PF00185">
    <property type="entry name" value="OTCace"/>
    <property type="match status" value="1"/>
</dbReference>
<dbReference type="SUPFAM" id="SSF51556">
    <property type="entry name" value="Metallo-dependent hydrolases"/>
    <property type="match status" value="1"/>
</dbReference>
<evidence type="ECO:0000256" key="10">
    <source>
        <dbReference type="ARBA" id="ARBA00047359"/>
    </source>
</evidence>
<dbReference type="EMBL" id="ABJB010463431">
    <property type="status" value="NOT_ANNOTATED_CDS"/>
    <property type="molecule type" value="Genomic_DNA"/>
</dbReference>
<dbReference type="InterPro" id="IPR013815">
    <property type="entry name" value="ATP_grasp_subdomain_1"/>
</dbReference>
<dbReference type="SUPFAM" id="SSF53671">
    <property type="entry name" value="Aspartate/ornithine carbamoyltransferase"/>
    <property type="match status" value="1"/>
</dbReference>
<dbReference type="Proteomes" id="UP000001555">
    <property type="component" value="Unassembled WGS sequence"/>
</dbReference>
<dbReference type="EMBL" id="ABJB010358122">
    <property type="status" value="NOT_ANNOTATED_CDS"/>
    <property type="molecule type" value="Genomic_DNA"/>
</dbReference>
<feature type="domain" description="MGS-like" evidence="14">
    <location>
        <begin position="258"/>
        <end position="412"/>
    </location>
</feature>
<dbReference type="InterPro" id="IPR011059">
    <property type="entry name" value="Metal-dep_hydrolase_composite"/>
</dbReference>
<evidence type="ECO:0000256" key="5">
    <source>
        <dbReference type="ARBA" id="ARBA00022723"/>
    </source>
</evidence>
<keyword evidence="8 12" id="KW-0067">ATP-binding</keyword>
<keyword evidence="7" id="KW-0378">Hydrolase</keyword>
<dbReference type="STRING" id="6945.B7PNL6"/>
<proteinExistence type="evidence at protein level"/>
<dbReference type="EMBL" id="ABJB010656627">
    <property type="status" value="NOT_ANNOTATED_CDS"/>
    <property type="molecule type" value="Genomic_DNA"/>
</dbReference>
<dbReference type="PROSITE" id="PS00867">
    <property type="entry name" value="CPSASE_2"/>
    <property type="match status" value="1"/>
</dbReference>
<dbReference type="InterPro" id="IPR002082">
    <property type="entry name" value="Asp_carbamoyltransf"/>
</dbReference>
<evidence type="ECO:0000259" key="13">
    <source>
        <dbReference type="PROSITE" id="PS50975"/>
    </source>
</evidence>
<dbReference type="InterPro" id="IPR006132">
    <property type="entry name" value="Asp/Orn_carbamoyltranf_P-bd"/>
</dbReference>
<evidence type="ECO:0000256" key="4">
    <source>
        <dbReference type="ARBA" id="ARBA00022679"/>
    </source>
</evidence>
<dbReference type="Pfam" id="PF02142">
    <property type="entry name" value="MGS"/>
    <property type="match status" value="1"/>
</dbReference>
<organism evidence="15 16">
    <name type="scientific">Ixodes scapularis</name>
    <name type="common">Black-legged tick</name>
    <name type="synonym">Deer tick</name>
    <dbReference type="NCBI Taxonomy" id="6945"/>
    <lineage>
        <taxon>Eukaryota</taxon>
        <taxon>Metazoa</taxon>
        <taxon>Ecdysozoa</taxon>
        <taxon>Arthropoda</taxon>
        <taxon>Chelicerata</taxon>
        <taxon>Arachnida</taxon>
        <taxon>Acari</taxon>
        <taxon>Parasitiformes</taxon>
        <taxon>Ixodida</taxon>
        <taxon>Ixodoidea</taxon>
        <taxon>Ixodidae</taxon>
        <taxon>Ixodinae</taxon>
        <taxon>Ixodes</taxon>
    </lineage>
</organism>
<dbReference type="EMBL" id="ABJB010516897">
    <property type="status" value="NOT_ANNOTATED_CDS"/>
    <property type="molecule type" value="Genomic_DNA"/>
</dbReference>
<dbReference type="UniPathway" id="UPA00070">
    <property type="reaction ID" value="UER00116"/>
</dbReference>
<dbReference type="InterPro" id="IPR036901">
    <property type="entry name" value="Asp/Orn_carbamoylTrfase_sf"/>
</dbReference>
<dbReference type="PROSITE" id="PS51855">
    <property type="entry name" value="MGS"/>
    <property type="match status" value="1"/>
</dbReference>
<dbReference type="InterPro" id="IPR005483">
    <property type="entry name" value="CPSase_dom"/>
</dbReference>
<evidence type="ECO:0000256" key="8">
    <source>
        <dbReference type="ARBA" id="ARBA00022840"/>
    </source>
</evidence>
<dbReference type="PANTHER" id="PTHR11405:SF5">
    <property type="entry name" value="CAD PROTEIN"/>
    <property type="match status" value="1"/>
</dbReference>
<evidence type="ECO:0000256" key="3">
    <source>
        <dbReference type="ARBA" id="ARBA00022598"/>
    </source>
</evidence>
<dbReference type="EMBL" id="ABJB010273632">
    <property type="status" value="NOT_ANNOTATED_CDS"/>
    <property type="molecule type" value="Genomic_DNA"/>
</dbReference>
<dbReference type="InterPro" id="IPR036914">
    <property type="entry name" value="MGS-like_dom_sf"/>
</dbReference>
<dbReference type="Gene3D" id="3.40.50.1370">
    <property type="entry name" value="Aspartate/ornithine carbamoyltransferase"/>
    <property type="match status" value="2"/>
</dbReference>
<dbReference type="NCBIfam" id="NF002032">
    <property type="entry name" value="PRK00856.1"/>
    <property type="match status" value="1"/>
</dbReference>
<reference evidence="16" key="1">
    <citation type="submission" date="2008-03" db="EMBL/GenBank/DDBJ databases">
        <title>Annotation of Ixodes scapularis.</title>
        <authorList>
            <consortium name="Ixodes scapularis Genome Project Consortium"/>
            <person name="Caler E."/>
            <person name="Hannick L.I."/>
            <person name="Bidwell S."/>
            <person name="Joardar V."/>
            <person name="Thiagarajan M."/>
            <person name="Amedeo P."/>
            <person name="Galinsky K.J."/>
            <person name="Schobel S."/>
            <person name="Inman J."/>
            <person name="Hostetler J."/>
            <person name="Miller J."/>
            <person name="Hammond M."/>
            <person name="Megy K."/>
            <person name="Lawson D."/>
            <person name="Kodira C."/>
            <person name="Sutton G."/>
            <person name="Meyer J."/>
            <person name="Hill C.A."/>
            <person name="Birren B."/>
            <person name="Nene V."/>
            <person name="Collins F."/>
            <person name="Alarcon-Chaidez F."/>
            <person name="Wikel S."/>
            <person name="Strausberg R."/>
        </authorList>
    </citation>
    <scope>NUCLEOTIDE SEQUENCE [LARGE SCALE GENOMIC DNA]</scope>
    <source>
        <strain evidence="16">Wikel</strain>
    </source>
</reference>
<dbReference type="InterPro" id="IPR002195">
    <property type="entry name" value="Dihydroorotase_CS"/>
</dbReference>
<dbReference type="SUPFAM" id="SSF51338">
    <property type="entry name" value="Composite domain of metallo-dependent hydrolases"/>
    <property type="match status" value="1"/>
</dbReference>
<evidence type="ECO:0000313" key="16">
    <source>
        <dbReference type="Proteomes" id="UP000001555"/>
    </source>
</evidence>
<dbReference type="EMBL" id="ABJB011100916">
    <property type="status" value="NOT_ANNOTATED_CDS"/>
    <property type="molecule type" value="Genomic_DNA"/>
</dbReference>
<dbReference type="VEuPathDB" id="VectorBase:ISCW005776"/>
<keyword evidence="9" id="KW-0665">Pyrimidine biosynthesis</keyword>
<protein>
    <submittedName>
        <fullName evidence="15">Carbamoyl-phosphate synthase large chain, putative</fullName>
    </submittedName>
</protein>
<keyword evidence="16" id="KW-1185">Reference proteome</keyword>
<dbReference type="PaxDb" id="6945-B7PNL6"/>
<dbReference type="PRINTS" id="PR00101">
    <property type="entry name" value="ATCASE"/>
</dbReference>
<keyword evidence="6 12" id="KW-0547">Nucleotide-binding</keyword>
<comment type="catalytic activity">
    <reaction evidence="10">
        <text>hydrogencarbonate + NH4(+) + 2 ATP = carbamoyl phosphate + 2 ADP + phosphate + 2 H(+)</text>
        <dbReference type="Rhea" id="RHEA:18029"/>
        <dbReference type="ChEBI" id="CHEBI:15378"/>
        <dbReference type="ChEBI" id="CHEBI:17544"/>
        <dbReference type="ChEBI" id="CHEBI:28938"/>
        <dbReference type="ChEBI" id="CHEBI:30616"/>
        <dbReference type="ChEBI" id="CHEBI:43474"/>
        <dbReference type="ChEBI" id="CHEBI:58228"/>
        <dbReference type="ChEBI" id="CHEBI:456216"/>
        <dbReference type="EC" id="6.3.4.16"/>
    </reaction>
</comment>
<dbReference type="PROSITE" id="PS00097">
    <property type="entry name" value="CARBAMOYLTRANSFERASE"/>
    <property type="match status" value="1"/>
</dbReference>
<dbReference type="Pfam" id="PF02729">
    <property type="entry name" value="OTCace_N"/>
    <property type="match status" value="1"/>
</dbReference>
<dbReference type="EMBL" id="ABJB011136324">
    <property type="status" value="NOT_ANNOTATED_CDS"/>
    <property type="molecule type" value="Genomic_DNA"/>
</dbReference>
<dbReference type="PANTHER" id="PTHR11405">
    <property type="entry name" value="CARBAMOYLTRANSFERASE FAMILY MEMBER"/>
    <property type="match status" value="1"/>
</dbReference>
<keyword evidence="5" id="KW-0479">Metal-binding</keyword>
<dbReference type="PROSITE" id="PS00866">
    <property type="entry name" value="CPSASE_1"/>
    <property type="match status" value="1"/>
</dbReference>
<dbReference type="PRINTS" id="PR00100">
    <property type="entry name" value="AOTCASE"/>
</dbReference>
<dbReference type="Pfam" id="PF02786">
    <property type="entry name" value="CPSase_L_D2"/>
    <property type="match status" value="1"/>
</dbReference>
<dbReference type="CDD" id="cd01316">
    <property type="entry name" value="CAD_DHOase"/>
    <property type="match status" value="1"/>
</dbReference>
<dbReference type="PROSITE" id="PS50975">
    <property type="entry name" value="ATP_GRASP"/>
    <property type="match status" value="1"/>
</dbReference>
<dbReference type="HAMAP" id="MF_00001">
    <property type="entry name" value="Asp_carb_tr"/>
    <property type="match status" value="1"/>
</dbReference>
<evidence type="ECO:0000259" key="14">
    <source>
        <dbReference type="PROSITE" id="PS51855"/>
    </source>
</evidence>
<evidence type="ECO:0000256" key="12">
    <source>
        <dbReference type="PROSITE-ProRule" id="PRU00409"/>
    </source>
</evidence>
<dbReference type="Gene3D" id="3.20.20.140">
    <property type="entry name" value="Metal-dependent hydrolases"/>
    <property type="match status" value="1"/>
</dbReference>
<evidence type="ECO:0000313" key="15">
    <source>
        <dbReference type="EnsemblMetazoa" id="ISCW005776-PA"/>
    </source>
</evidence>
<evidence type="ECO:0000256" key="11">
    <source>
        <dbReference type="ARBA" id="ARBA00048859"/>
    </source>
</evidence>
<dbReference type="Gene3D" id="3.40.50.1380">
    <property type="entry name" value="Methylglyoxal synthase-like domain"/>
    <property type="match status" value="1"/>
</dbReference>
<dbReference type="EMBL" id="ABJB010172709">
    <property type="status" value="NOT_ANNOTATED_CDS"/>
    <property type="molecule type" value="Genomic_DNA"/>
</dbReference>
<dbReference type="Gene3D" id="3.30.470.20">
    <property type="entry name" value="ATP-grasp fold, B domain"/>
    <property type="match status" value="1"/>
</dbReference>
<keyword evidence="3" id="KW-0436">Ligase</keyword>
<dbReference type="SUPFAM" id="SSF56059">
    <property type="entry name" value="Glutathione synthetase ATP-binding domain-like"/>
    <property type="match status" value="1"/>
</dbReference>
<dbReference type="EMBL" id="ABJB010509218">
    <property type="status" value="NOT_ANNOTATED_CDS"/>
    <property type="molecule type" value="Genomic_DNA"/>
</dbReference>
<evidence type="ECO:0000256" key="7">
    <source>
        <dbReference type="ARBA" id="ARBA00022801"/>
    </source>
</evidence>
<sequence>MVRMAQGSSLPSQTFFLVLPLQNIKSFCEEVGYPCLVRPSYVLSGAAMNVAYSHRDLEGYLSEASAVSKEHPVVISKFICEAKEIDVDAVAKDGVVVAMAVSEHVENAGVHSGDATLVTPAQDLNPETLTKIRAICQAIGQALLVSGPYNMQLIAKDNQLKVIECNLRVSRSFPFVSKTLNCDFVALATQVILGLPIEPIEVTFGCGKVGVKVPQFSYSRLAGADIRLGVEMASTGEVACFGENRYEAYLKALVSTGFCIPKKNIFLSIGSYKHKAEFLPSVRTLEKMGYKLYGSLGTSDFYMEHGIKIEAMTWPFHDAGEEGNANSSNVSSDGQSCSIADFLEQKGFDLVVNLPMCSSGARRISTVLTQGYRTRRMAVDYAVPLVTDALRLVRKAPPVKTHIDCMTSRKIVRLPGLIDVHVHLREPGASHKENFASGTAAALAGGFTLVCAMPNTKPPLCDGTALALCQQVAKAGARCDYALFAGASPTNAEEVLSLASSVVGLKMYLNDTFGPLCMDSVSDWLEHFEKWPKNVPLCCHAEGRTTAAVILLASLYRRPVHICHVAREEEILIIKRAKEQGHEVTCEVTPHHLFLTTEDVSAAAPGKGAVKPPLVTARDQKALWDNIDVIDCIATDHAPHTLEEKMDENAPPGFPGLETALPLMLTAVAEGKLTMEALVKKMYHNPKQIFNLPVQPDTYIEVDLDEEWTIPEAPPYSKAQWTPFAGRKVRGQVRRVVVRGEVAFVDGQVLVEPGYGQDVMTVPAQTELERTSSLVNLSAVKMYNKMFQELGLPEHLQMPSVSEDAKLLPRCPSPLVPPVGKWSLPEVPHALQGCHVLSADMFSKDQMHAMFNLAHAFSLFVNKDRPLDHVLRGKVMASVFYEVSTRTSCSFAAAMQRLGGTVIHMAESSSSTQKGESLEDSIAVMAGYSDVVVLRHPQPGAVMRAAKHCRKPVINAGDGVGEHPTQALLDIYTIREEIGTVNGLTVTLVGDLKHGRTVHSLARLLTHYDVQLRYVAPKNLGMPDSVKELVASRGIPQEEIASLEAALPDTDVLYMTRIQKERFSSAEEYEKACGLFVVTPQLMTRAKKRMIVMHPLPRVFEISPEFDTDPRAAYFRQAEAGMYVRMALLAMVLGRV</sequence>
<dbReference type="InterPro" id="IPR006130">
    <property type="entry name" value="Asp/Orn_carbamoylTrfase"/>
</dbReference>
<dbReference type="InterPro" id="IPR006131">
    <property type="entry name" value="Asp_carbamoyltransf_Asp/Orn-bd"/>
</dbReference>
<reference evidence="15" key="2">
    <citation type="submission" date="2020-05" db="UniProtKB">
        <authorList>
            <consortium name="EnsemblMetazoa"/>
        </authorList>
    </citation>
    <scope>IDENTIFICATION</scope>
    <source>
        <strain evidence="15">wikel</strain>
    </source>
</reference>
<keyword evidence="4" id="KW-0808">Transferase</keyword>
<dbReference type="InterPro" id="IPR032466">
    <property type="entry name" value="Metal_Hydrolase"/>
</dbReference>
<dbReference type="InterPro" id="IPR011607">
    <property type="entry name" value="MGS-like_dom"/>
</dbReference>
<dbReference type="SUPFAM" id="SSF52335">
    <property type="entry name" value="Methylglyoxal synthase-like"/>
    <property type="match status" value="1"/>
</dbReference>
<dbReference type="SMART" id="SM00851">
    <property type="entry name" value="MGS"/>
    <property type="match status" value="1"/>
</dbReference>